<name>A0A7L5ALW5_9MICO</name>
<dbReference type="KEGG" id="mant:BHD05_11245"/>
<dbReference type="Proteomes" id="UP000464507">
    <property type="component" value="Chromosome"/>
</dbReference>
<keyword evidence="2" id="KW-1185">Reference proteome</keyword>
<accession>A0A7L5ALW5</accession>
<dbReference type="AlphaFoldDB" id="A0A7L5ALW5"/>
<dbReference type="EMBL" id="CP017146">
    <property type="protein sequence ID" value="QHO70131.1"/>
    <property type="molecule type" value="Genomic_DNA"/>
</dbReference>
<evidence type="ECO:0000313" key="1">
    <source>
        <dbReference type="EMBL" id="QHO70131.1"/>
    </source>
</evidence>
<evidence type="ECO:0000313" key="2">
    <source>
        <dbReference type="Proteomes" id="UP000464507"/>
    </source>
</evidence>
<reference evidence="1 2" key="1">
    <citation type="submission" date="2016-09" db="EMBL/GenBank/DDBJ databases">
        <title>Complete genome sequence of microbes from the polar regions.</title>
        <authorList>
            <person name="Liao L."/>
            <person name="Chen B."/>
        </authorList>
    </citation>
    <scope>NUCLEOTIDE SEQUENCE [LARGE SCALE GENOMIC DNA]</scope>
    <source>
        <strain evidence="1 2">ZS314</strain>
    </source>
</reference>
<protein>
    <submittedName>
        <fullName evidence="1">Uncharacterized protein</fullName>
    </submittedName>
</protein>
<organism evidence="1 2">
    <name type="scientific">Marisediminicola antarctica</name>
    <dbReference type="NCBI Taxonomy" id="674079"/>
    <lineage>
        <taxon>Bacteria</taxon>
        <taxon>Bacillati</taxon>
        <taxon>Actinomycetota</taxon>
        <taxon>Actinomycetes</taxon>
        <taxon>Micrococcales</taxon>
        <taxon>Microbacteriaceae</taxon>
        <taxon>Marisediminicola</taxon>
    </lineage>
</organism>
<sequence>MTILDRNASNRENAPHTYLCMTNNRLIHIPTSTATLADNGRIINPYLVAQANDRVTQTGALDLLASWRTPHQRVGHERSTVSDRVILVGLVLLAGERSPHTITTLADLIQHRLAPESRELLCLPTPESNTDLETACWYSRIGDAYHRLLDLMDPFPQKRGRTFTFTETQAALDAHDPEREMIMKARLDTFTNAFLQMTFREQPQNLREGTISLAIGEKLLASPSRRGRSRVRRSSSPKWGWSACIALVMNSEKHGAPRKLQLAIGATVNPPSAASADAAQNVMGAALLTRLPIGVVHADKRYFPAAPDADVGSALEAKGSMHAQRVLPYDSPEWEALRGHAGYSLERLNARIHRSTDFTHATGALSTIEGLAAAQLALTIVLTDANLRTIAAAAARSEQPAPH</sequence>
<proteinExistence type="predicted"/>
<gene>
    <name evidence="1" type="ORF">BHD05_11245</name>
</gene>